<evidence type="ECO:0000256" key="3">
    <source>
        <dbReference type="ARBA" id="ARBA00022475"/>
    </source>
</evidence>
<dbReference type="SUPFAM" id="SSF82866">
    <property type="entry name" value="Multidrug efflux transporter AcrB transmembrane domain"/>
    <property type="match status" value="2"/>
</dbReference>
<name>B2JFW1_PARP8</name>
<keyword evidence="2" id="KW-0813">Transport</keyword>
<feature type="transmembrane region" description="Helical" evidence="8">
    <location>
        <begin position="946"/>
        <end position="965"/>
    </location>
</feature>
<dbReference type="FunFam" id="1.20.1640.10:FF:000001">
    <property type="entry name" value="Efflux pump membrane transporter"/>
    <property type="match status" value="1"/>
</dbReference>
<evidence type="ECO:0000256" key="7">
    <source>
        <dbReference type="ARBA" id="ARBA00023136"/>
    </source>
</evidence>
<dbReference type="InterPro" id="IPR001036">
    <property type="entry name" value="Acrflvin-R"/>
</dbReference>
<dbReference type="SUPFAM" id="SSF82714">
    <property type="entry name" value="Multidrug efflux transporter AcrB TolC docking domain, DN and DC subdomains"/>
    <property type="match status" value="2"/>
</dbReference>
<protein>
    <submittedName>
        <fullName evidence="9">Acriflavin resistance protein</fullName>
    </submittedName>
</protein>
<keyword evidence="5 8" id="KW-0812">Transmembrane</keyword>
<dbReference type="OrthoDB" id="9757904at2"/>
<dbReference type="RefSeq" id="WP_012401791.1">
    <property type="nucleotide sequence ID" value="NC_010622.1"/>
</dbReference>
<evidence type="ECO:0000256" key="2">
    <source>
        <dbReference type="ARBA" id="ARBA00022448"/>
    </source>
</evidence>
<dbReference type="AlphaFoldDB" id="B2JFW1"/>
<dbReference type="PRINTS" id="PR00702">
    <property type="entry name" value="ACRIFLAVINRP"/>
</dbReference>
<keyword evidence="3" id="KW-1003">Cell membrane</keyword>
<dbReference type="STRING" id="391038.Bphy_2411"/>
<dbReference type="Gene3D" id="3.30.70.1430">
    <property type="entry name" value="Multidrug efflux transporter AcrB pore domain"/>
    <property type="match status" value="2"/>
</dbReference>
<dbReference type="Pfam" id="PF00873">
    <property type="entry name" value="ACR_tran"/>
    <property type="match status" value="1"/>
</dbReference>
<dbReference type="GO" id="GO:0042910">
    <property type="term" value="F:xenobiotic transmembrane transporter activity"/>
    <property type="evidence" value="ECO:0007669"/>
    <property type="project" value="TreeGrafter"/>
</dbReference>
<organism evidence="9 10">
    <name type="scientific">Paraburkholderia phymatum (strain DSM 17167 / CIP 108236 / LMG 21445 / STM815)</name>
    <name type="common">Burkholderia phymatum</name>
    <dbReference type="NCBI Taxonomy" id="391038"/>
    <lineage>
        <taxon>Bacteria</taxon>
        <taxon>Pseudomonadati</taxon>
        <taxon>Pseudomonadota</taxon>
        <taxon>Betaproteobacteria</taxon>
        <taxon>Burkholderiales</taxon>
        <taxon>Burkholderiaceae</taxon>
        <taxon>Paraburkholderia</taxon>
    </lineage>
</organism>
<dbReference type="SUPFAM" id="SSF82693">
    <property type="entry name" value="Multidrug efflux transporter AcrB pore domain, PN1, PN2, PC1 and PC2 subdomains"/>
    <property type="match status" value="4"/>
</dbReference>
<sequence>MKFTDIFIERPVLASVVSLLILVLGLRALSTLKVSEYPQTENGVVTITTSYYGASADTMAGFITQPLEAAIAQAQGIDYMSSTSTTGVSTITATLRLNYDSNRALTEINTQIASVRNQLPPQAQQPVLTVQVGQTTDAMYMGFYSTVLPSNNVTDYLLRVVKPKLDSVQGVQTAEVLGGRQFALRAWLDSAKLAAHNVTASDVFTALGSNNYLATLGTTKGQMISVDLNAGTDLHSVDDFRKLVVKQKNGAIVRLEDVGNVVLGADSYDFNVAFSGKRSVFIGIKVAPDANVLDVAKRVKAIFPDLQKQFPTGMTGDIVYDATDFINTAIDEVVKTLVEALLIVTVVIFLFLGSFRAVIVPVIAMPLSLIGTFFVMQLLGYSINLLTLLALVLAIGLVVDDAIIVVENVDRHMKEEGKQPFEAALIAARELGGPILAMTVVLIAVYLPIGFQGGLTGALFTEFAFTLAGAVAVSGVIALSLSPMMCSRFFRMDQESGRFARFVDGQFERVHRGYARLLHAMLDTWPVFIVMGALLLCGTVYLFMTSQAELAPQEDQGIVLSQIQGPPNATIQQMQTYADQVFEISKGLPEYSQMFQLTGAPTLNQGIGGVLFKTWDKRKKNATQLQQELQAKWNGIAGARVAAFQFPPLPGAQGLPVQFVISTTEPFENLNEVSQTVLQKARESGMFFFVDSDLKIDKPESVLVVDRDKVASLGLTQSDVGQTLGAALGGNYVNYFSIAGRSYKVIPQVLQTDRLNPSQVLDYYLRTPDGSVIPASTVTHLKQNVVPESINHFQQLNSATISGVIAPGISQGEVLDFLRKATTDAAPTGYGADYSGLSRQFVQESGGFVVTLMFATIIVFLALAAQFESFRDPVVILVSVPMALFGALIFINMGLSTLNIYTQVGLVTLMGLVSKHGILIVQFANELQRAGRGKREALEEAAAVRLRPILMTTAAMVLGVLPLVIASGAGAAGRNAMGLVIFSGLSIGTLFTLFVVPAMYMLLAAEHGRAATV</sequence>
<reference evidence="10" key="1">
    <citation type="journal article" date="2014" name="Stand. Genomic Sci.">
        <title>Complete genome sequence of Burkholderia phymatum STM815(T), a broad host range and efficient nitrogen-fixing symbiont of Mimosa species.</title>
        <authorList>
            <person name="Moulin L."/>
            <person name="Klonowska A."/>
            <person name="Caroline B."/>
            <person name="Booth K."/>
            <person name="Vriezen J.A."/>
            <person name="Melkonian R."/>
            <person name="James E.K."/>
            <person name="Young J.P."/>
            <person name="Bena G."/>
            <person name="Hauser L."/>
            <person name="Land M."/>
            <person name="Kyrpides N."/>
            <person name="Bruce D."/>
            <person name="Chain P."/>
            <person name="Copeland A."/>
            <person name="Pitluck S."/>
            <person name="Woyke T."/>
            <person name="Lizotte-Waniewski M."/>
            <person name="Bristow J."/>
            <person name="Riley M."/>
        </authorList>
    </citation>
    <scope>NUCLEOTIDE SEQUENCE [LARGE SCALE GENOMIC DNA]</scope>
    <source>
        <strain evidence="10">DSM 17167 / CIP 108236 / LMG 21445 / STM815</strain>
    </source>
</reference>
<dbReference type="Gene3D" id="3.30.70.1320">
    <property type="entry name" value="Multidrug efflux transporter AcrB pore domain like"/>
    <property type="match status" value="1"/>
</dbReference>
<dbReference type="KEGG" id="bph:Bphy_2411"/>
<dbReference type="eggNOG" id="COG0841">
    <property type="taxonomic scope" value="Bacteria"/>
</dbReference>
<dbReference type="Gene3D" id="3.30.2090.10">
    <property type="entry name" value="Multidrug efflux transporter AcrB TolC docking domain, DN and DC subdomains"/>
    <property type="match status" value="2"/>
</dbReference>
<keyword evidence="10" id="KW-1185">Reference proteome</keyword>
<dbReference type="GO" id="GO:0005886">
    <property type="term" value="C:plasma membrane"/>
    <property type="evidence" value="ECO:0007669"/>
    <property type="project" value="UniProtKB-SubCell"/>
</dbReference>
<evidence type="ECO:0000256" key="4">
    <source>
        <dbReference type="ARBA" id="ARBA00022519"/>
    </source>
</evidence>
<keyword evidence="4" id="KW-0997">Cell inner membrane</keyword>
<accession>B2JFW1</accession>
<evidence type="ECO:0000313" key="9">
    <source>
        <dbReference type="EMBL" id="ACC71586.1"/>
    </source>
</evidence>
<dbReference type="EMBL" id="CP001043">
    <property type="protein sequence ID" value="ACC71586.1"/>
    <property type="molecule type" value="Genomic_DNA"/>
</dbReference>
<evidence type="ECO:0000256" key="5">
    <source>
        <dbReference type="ARBA" id="ARBA00022692"/>
    </source>
</evidence>
<feature type="transmembrane region" description="Helical" evidence="8">
    <location>
        <begin position="385"/>
        <end position="406"/>
    </location>
</feature>
<feature type="transmembrane region" description="Helical" evidence="8">
    <location>
        <begin position="359"/>
        <end position="379"/>
    </location>
</feature>
<feature type="transmembrane region" description="Helical" evidence="8">
    <location>
        <begin position="427"/>
        <end position="451"/>
    </location>
</feature>
<keyword evidence="7 8" id="KW-0472">Membrane</keyword>
<dbReference type="PANTHER" id="PTHR32063:SF14">
    <property type="entry name" value="BLL4319 PROTEIN"/>
    <property type="match status" value="1"/>
</dbReference>
<keyword evidence="6 8" id="KW-1133">Transmembrane helix</keyword>
<dbReference type="PANTHER" id="PTHR32063">
    <property type="match status" value="1"/>
</dbReference>
<feature type="transmembrane region" description="Helical" evidence="8">
    <location>
        <begin position="900"/>
        <end position="925"/>
    </location>
</feature>
<feature type="transmembrane region" description="Helical" evidence="8">
    <location>
        <begin position="525"/>
        <end position="544"/>
    </location>
</feature>
<evidence type="ECO:0000256" key="8">
    <source>
        <dbReference type="SAM" id="Phobius"/>
    </source>
</evidence>
<feature type="transmembrane region" description="Helical" evidence="8">
    <location>
        <begin position="874"/>
        <end position="894"/>
    </location>
</feature>
<dbReference type="Gene3D" id="1.20.1640.10">
    <property type="entry name" value="Multidrug efflux transporter AcrB transmembrane domain"/>
    <property type="match status" value="2"/>
</dbReference>
<dbReference type="InterPro" id="IPR027463">
    <property type="entry name" value="AcrB_DN_DC_subdom"/>
</dbReference>
<dbReference type="HOGENOM" id="CLU_002755_1_2_4"/>
<evidence type="ECO:0000256" key="6">
    <source>
        <dbReference type="ARBA" id="ARBA00022989"/>
    </source>
</evidence>
<dbReference type="Gene3D" id="3.30.70.1440">
    <property type="entry name" value="Multidrug efflux transporter AcrB pore domain"/>
    <property type="match status" value="1"/>
</dbReference>
<comment type="subcellular location">
    <subcellularLocation>
        <location evidence="1">Cell inner membrane</location>
        <topology evidence="1">Multi-pass membrane protein</topology>
    </subcellularLocation>
</comment>
<feature type="transmembrane region" description="Helical" evidence="8">
    <location>
        <begin position="463"/>
        <end position="482"/>
    </location>
</feature>
<feature type="transmembrane region" description="Helical" evidence="8">
    <location>
        <begin position="333"/>
        <end position="352"/>
    </location>
</feature>
<proteinExistence type="predicted"/>
<evidence type="ECO:0000256" key="1">
    <source>
        <dbReference type="ARBA" id="ARBA00004429"/>
    </source>
</evidence>
<dbReference type="Proteomes" id="UP000001192">
    <property type="component" value="Chromosome 1"/>
</dbReference>
<feature type="transmembrane region" description="Helical" evidence="8">
    <location>
        <begin position="977"/>
        <end position="1003"/>
    </location>
</feature>
<evidence type="ECO:0000313" key="10">
    <source>
        <dbReference type="Proteomes" id="UP000001192"/>
    </source>
</evidence>
<gene>
    <name evidence="9" type="ordered locus">Bphy_2411</name>
</gene>
<feature type="transmembrane region" description="Helical" evidence="8">
    <location>
        <begin position="847"/>
        <end position="867"/>
    </location>
</feature>